<dbReference type="AlphaFoldDB" id="X0V6J3"/>
<evidence type="ECO:0000256" key="3">
    <source>
        <dbReference type="ARBA" id="ARBA00012949"/>
    </source>
</evidence>
<dbReference type="GO" id="GO:0042773">
    <property type="term" value="P:ATP synthesis coupled electron transport"/>
    <property type="evidence" value="ECO:0007669"/>
    <property type="project" value="TreeGrafter"/>
</dbReference>
<reference evidence="14" key="1">
    <citation type="journal article" date="2014" name="Front. Microbiol.">
        <title>High frequency of phylogenetically diverse reductive dehalogenase-homologous genes in deep subseafloor sedimentary metagenomes.</title>
        <authorList>
            <person name="Kawai M."/>
            <person name="Futagami T."/>
            <person name="Toyoda A."/>
            <person name="Takaki Y."/>
            <person name="Nishi S."/>
            <person name="Hori S."/>
            <person name="Arai W."/>
            <person name="Tsubouchi T."/>
            <person name="Morono Y."/>
            <person name="Uchiyama I."/>
            <person name="Ito T."/>
            <person name="Fujiyama A."/>
            <person name="Inagaki F."/>
            <person name="Takami H."/>
        </authorList>
    </citation>
    <scope>NUCLEOTIDE SEQUENCE</scope>
    <source>
        <strain evidence="14">Expedition CK06-06</strain>
    </source>
</reference>
<dbReference type="CDD" id="cd13919">
    <property type="entry name" value="CuRO_HCO_II_like_5"/>
    <property type="match status" value="1"/>
</dbReference>
<keyword evidence="8" id="KW-0249">Electron transport</keyword>
<feature type="transmembrane region" description="Helical" evidence="12">
    <location>
        <begin position="22"/>
        <end position="45"/>
    </location>
</feature>
<feature type="transmembrane region" description="Helical" evidence="12">
    <location>
        <begin position="66"/>
        <end position="90"/>
    </location>
</feature>
<dbReference type="InterPro" id="IPR001505">
    <property type="entry name" value="Copper_CuA"/>
</dbReference>
<dbReference type="PROSITE" id="PS50857">
    <property type="entry name" value="COX2_CUA"/>
    <property type="match status" value="1"/>
</dbReference>
<keyword evidence="4" id="KW-0813">Transport</keyword>
<dbReference type="InterPro" id="IPR002429">
    <property type="entry name" value="CcO_II-like_C"/>
</dbReference>
<comment type="subcellular location">
    <subcellularLocation>
        <location evidence="1">Membrane</location>
        <topology evidence="1">Multi-pass membrane protein</topology>
    </subcellularLocation>
</comment>
<evidence type="ECO:0000256" key="11">
    <source>
        <dbReference type="ARBA" id="ARBA00023136"/>
    </source>
</evidence>
<comment type="caution">
    <text evidence="14">The sequence shown here is derived from an EMBL/GenBank/DDBJ whole genome shotgun (WGS) entry which is preliminary data.</text>
</comment>
<dbReference type="Gene3D" id="1.10.287.90">
    <property type="match status" value="1"/>
</dbReference>
<keyword evidence="9 12" id="KW-1133">Transmembrane helix</keyword>
<evidence type="ECO:0000256" key="10">
    <source>
        <dbReference type="ARBA" id="ARBA00023008"/>
    </source>
</evidence>
<evidence type="ECO:0000256" key="2">
    <source>
        <dbReference type="ARBA" id="ARBA00007866"/>
    </source>
</evidence>
<sequence>MIEQFIPAASTYAGNIDGQIDLIFVLVGFWFILSEAVFFGLIFRFRKKEGQPAEYITGEEKSQKRWITIPHVLVLVCDVFIIWGAINVWYHVKQDLPPAQETVRIIGQQWTWTFVHPGPDKQLGTADDIAKVNELHLKVDTTYHFKLEARDVVHSFSVPVFRLKQDAIPGRVITGWFEPTLTGEFDIQCAEMCGIGHGLMGAKLSVESAAEHAAWVASESPLELAAANM</sequence>
<keyword evidence="6" id="KW-0479">Metal-binding</keyword>
<evidence type="ECO:0000256" key="8">
    <source>
        <dbReference type="ARBA" id="ARBA00022982"/>
    </source>
</evidence>
<evidence type="ECO:0000256" key="12">
    <source>
        <dbReference type="SAM" id="Phobius"/>
    </source>
</evidence>
<dbReference type="GO" id="GO:0004129">
    <property type="term" value="F:cytochrome-c oxidase activity"/>
    <property type="evidence" value="ECO:0007669"/>
    <property type="project" value="UniProtKB-EC"/>
</dbReference>
<dbReference type="Pfam" id="PF00116">
    <property type="entry name" value="COX2"/>
    <property type="match status" value="1"/>
</dbReference>
<proteinExistence type="inferred from homology"/>
<dbReference type="GO" id="GO:0016020">
    <property type="term" value="C:membrane"/>
    <property type="evidence" value="ECO:0007669"/>
    <property type="project" value="UniProtKB-SubCell"/>
</dbReference>
<name>X0V6J3_9ZZZZ</name>
<evidence type="ECO:0000256" key="9">
    <source>
        <dbReference type="ARBA" id="ARBA00022989"/>
    </source>
</evidence>
<evidence type="ECO:0000256" key="1">
    <source>
        <dbReference type="ARBA" id="ARBA00004141"/>
    </source>
</evidence>
<protein>
    <recommendedName>
        <fullName evidence="3">cytochrome-c oxidase</fullName>
        <ecNumber evidence="3">7.1.1.9</ecNumber>
    </recommendedName>
</protein>
<dbReference type="EC" id="7.1.1.9" evidence="3"/>
<feature type="domain" description="Cytochrome oxidase subunit II copper A binding" evidence="13">
    <location>
        <begin position="98"/>
        <end position="218"/>
    </location>
</feature>
<dbReference type="GO" id="GO:0005507">
    <property type="term" value="F:copper ion binding"/>
    <property type="evidence" value="ECO:0007669"/>
    <property type="project" value="InterPro"/>
</dbReference>
<dbReference type="PANTHER" id="PTHR22888:SF9">
    <property type="entry name" value="CYTOCHROME C OXIDASE SUBUNIT 2"/>
    <property type="match status" value="1"/>
</dbReference>
<keyword evidence="7" id="KW-1278">Translocase</keyword>
<dbReference type="InterPro" id="IPR008972">
    <property type="entry name" value="Cupredoxin"/>
</dbReference>
<keyword evidence="5 12" id="KW-0812">Transmembrane</keyword>
<evidence type="ECO:0000256" key="7">
    <source>
        <dbReference type="ARBA" id="ARBA00022967"/>
    </source>
</evidence>
<evidence type="ECO:0000259" key="13">
    <source>
        <dbReference type="PROSITE" id="PS50857"/>
    </source>
</evidence>
<dbReference type="EMBL" id="BARS01023044">
    <property type="protein sequence ID" value="GAG06962.1"/>
    <property type="molecule type" value="Genomic_DNA"/>
</dbReference>
<keyword evidence="10" id="KW-0186">Copper</keyword>
<evidence type="ECO:0000313" key="14">
    <source>
        <dbReference type="EMBL" id="GAG06962.1"/>
    </source>
</evidence>
<feature type="non-terminal residue" evidence="14">
    <location>
        <position position="229"/>
    </location>
</feature>
<dbReference type="SUPFAM" id="SSF49503">
    <property type="entry name" value="Cupredoxins"/>
    <property type="match status" value="1"/>
</dbReference>
<dbReference type="PANTHER" id="PTHR22888">
    <property type="entry name" value="CYTOCHROME C OXIDASE, SUBUNIT II"/>
    <property type="match status" value="1"/>
</dbReference>
<dbReference type="Gene3D" id="2.60.40.420">
    <property type="entry name" value="Cupredoxins - blue copper proteins"/>
    <property type="match status" value="1"/>
</dbReference>
<organism evidence="14">
    <name type="scientific">marine sediment metagenome</name>
    <dbReference type="NCBI Taxonomy" id="412755"/>
    <lineage>
        <taxon>unclassified sequences</taxon>
        <taxon>metagenomes</taxon>
        <taxon>ecological metagenomes</taxon>
    </lineage>
</organism>
<dbReference type="InterPro" id="IPR036257">
    <property type="entry name" value="Cyt_c_oxidase_su2_TM_sf"/>
</dbReference>
<keyword evidence="11 12" id="KW-0472">Membrane</keyword>
<gene>
    <name evidence="14" type="ORF">S01H1_36745</name>
</gene>
<evidence type="ECO:0000256" key="4">
    <source>
        <dbReference type="ARBA" id="ARBA00022448"/>
    </source>
</evidence>
<evidence type="ECO:0000256" key="5">
    <source>
        <dbReference type="ARBA" id="ARBA00022692"/>
    </source>
</evidence>
<dbReference type="PROSITE" id="PS00078">
    <property type="entry name" value="COX2"/>
    <property type="match status" value="1"/>
</dbReference>
<comment type="similarity">
    <text evidence="2">Belongs to the cytochrome c oxidase subunit 2 family.</text>
</comment>
<accession>X0V6J3</accession>
<evidence type="ECO:0000256" key="6">
    <source>
        <dbReference type="ARBA" id="ARBA00022723"/>
    </source>
</evidence>
<dbReference type="InterPro" id="IPR045187">
    <property type="entry name" value="CcO_II"/>
</dbReference>